<protein>
    <submittedName>
        <fullName evidence="1">(Fe-S)-binding protein</fullName>
    </submittedName>
</protein>
<evidence type="ECO:0000313" key="1">
    <source>
        <dbReference type="EMBL" id="GKX67739.1"/>
    </source>
</evidence>
<keyword evidence="2" id="KW-1185">Reference proteome</keyword>
<comment type="caution">
    <text evidence="1">The sequence shown here is derived from an EMBL/GenBank/DDBJ whole genome shotgun (WGS) entry which is preliminary data.</text>
</comment>
<gene>
    <name evidence="1" type="ORF">rsdtw13_29970</name>
</gene>
<accession>A0ACB5REN5</accession>
<proteinExistence type="predicted"/>
<dbReference type="Proteomes" id="UP001058074">
    <property type="component" value="Unassembled WGS sequence"/>
</dbReference>
<organism evidence="1 2">
    <name type="scientific">Inconstantimicrobium mannanitabidum</name>
    <dbReference type="NCBI Taxonomy" id="1604901"/>
    <lineage>
        <taxon>Bacteria</taxon>
        <taxon>Bacillati</taxon>
        <taxon>Bacillota</taxon>
        <taxon>Clostridia</taxon>
        <taxon>Eubacteriales</taxon>
        <taxon>Clostridiaceae</taxon>
        <taxon>Inconstantimicrobium</taxon>
    </lineage>
</organism>
<sequence length="327" mass="38181">MKQGIINFCSSIGLSEVGFMKCRRFEELRTFYEERKKLNIENEFEEQDIDTRINPMHYMEEGKTIICIAFPYHHNEEYIDNGFSVYTRGTDYHRVVNNYLNKICAYIQEQGGKAIPLVDSNTLPERYIAALCGVGFIGKNNMLINKRYGSYVFLGEIITDLELVDEKEEKHFKAFDGCGECELCYNACPTKAINKNRKNPNICLSYITQKKDIDEKWFKILGGRIFGCDSCQKACLYNQNKEYSNIEEFKQLEFMKNIDEDKMISLNNAEFNSTIKHTSCGWRGKNTIIRNTLIRKAIFKRESIKDIKLNSPNLQRYYNRLLDGSEL</sequence>
<dbReference type="EMBL" id="BROD01000001">
    <property type="protein sequence ID" value="GKX67739.1"/>
    <property type="molecule type" value="Genomic_DNA"/>
</dbReference>
<name>A0ACB5REN5_9CLOT</name>
<evidence type="ECO:0000313" key="2">
    <source>
        <dbReference type="Proteomes" id="UP001058074"/>
    </source>
</evidence>
<reference evidence="1" key="1">
    <citation type="journal article" date="2025" name="Int. J. Syst. Evol. Microbiol.">
        <title>Inconstantimicrobium mannanitabidum sp. nov., a novel member of the family Clostridiaceae isolated from anoxic soil under the treatment of reductive soil disinfestation.</title>
        <authorList>
            <person name="Ueki A."/>
            <person name="Tonouchi A."/>
            <person name="Honma S."/>
            <person name="Kaku N."/>
            <person name="Ueki K."/>
        </authorList>
    </citation>
    <scope>NUCLEOTIDE SEQUENCE</scope>
    <source>
        <strain evidence="1">TW13</strain>
    </source>
</reference>